<reference evidence="2 5" key="2">
    <citation type="submission" date="2023-03" db="EMBL/GenBank/DDBJ databases">
        <title>Whole genome sequence of the first Corynebacterium rouxii strains isolated in Brazil: a recent member of Corynebacterium diphtheriae complex.</title>
        <authorList>
            <person name="Vieira V."/>
            <person name="Ramos J.N."/>
            <person name="Araujo M.R.B."/>
            <person name="Baio P.V."/>
            <person name="Sant'Anna L.O."/>
            <person name="Veras J.F.C."/>
            <person name="Vieira E.M.D."/>
            <person name="Sousa M.A.B."/>
            <person name="Camargo C.H."/>
            <person name="Sacchi C.T."/>
            <person name="Campos K.R."/>
            <person name="Santos M.B.N."/>
            <person name="Bokermann S."/>
            <person name="Alvim L.B."/>
            <person name="Santos L.S."/>
            <person name="Mattos-Guaraldi A.L."/>
        </authorList>
    </citation>
    <scope>NUCLEOTIDE SEQUENCE [LARGE SCALE GENOMIC DNA]</scope>
    <source>
        <strain evidence="2 5">70862</strain>
    </source>
</reference>
<reference evidence="3 4" key="1">
    <citation type="submission" date="2019-11" db="EMBL/GenBank/DDBJ databases">
        <authorList>
            <person name="Brisse S."/>
        </authorList>
    </citation>
    <scope>NUCLEOTIDE SEQUENCE [LARGE SCALE GENOMIC DNA]</scope>
    <source>
        <strain evidence="3">FRC0190</strain>
    </source>
</reference>
<feature type="chain" id="PRO_5026154018" description="Secreted protein" evidence="1">
    <location>
        <begin position="31"/>
        <end position="99"/>
    </location>
</feature>
<sequence>MRYKRLLRTTVAGLLSTAIISGSTTPDAHAQPTNSYETIAALPQCNGFESAITKLTILHDGKPLEASATPIAGDQAIYEMTFNNKVFMSPDTQTLMRYI</sequence>
<evidence type="ECO:0008006" key="6">
    <source>
        <dbReference type="Google" id="ProtNLM"/>
    </source>
</evidence>
<evidence type="ECO:0000256" key="1">
    <source>
        <dbReference type="SAM" id="SignalP"/>
    </source>
</evidence>
<dbReference type="EMBL" id="LR738855">
    <property type="protein sequence ID" value="VZH84203.1"/>
    <property type="molecule type" value="Genomic_DNA"/>
</dbReference>
<protein>
    <recommendedName>
        <fullName evidence="6">Secreted protein</fullName>
    </recommendedName>
</protein>
<feature type="signal peptide" evidence="1">
    <location>
        <begin position="1"/>
        <end position="30"/>
    </location>
</feature>
<dbReference type="Proteomes" id="UP000423525">
    <property type="component" value="Chromosome"/>
</dbReference>
<gene>
    <name evidence="3" type="ORF">FRC0190_00240</name>
    <name evidence="2" type="ORF">P8T80_01750</name>
</gene>
<name>A0A6I8MBK3_9CORY</name>
<dbReference type="EMBL" id="JARUHM010000004">
    <property type="protein sequence ID" value="MDT9410124.1"/>
    <property type="molecule type" value="Genomic_DNA"/>
</dbReference>
<keyword evidence="1" id="KW-0732">Signal</keyword>
<dbReference type="KEGG" id="crf:FRC0190_00240"/>
<evidence type="ECO:0000313" key="2">
    <source>
        <dbReference type="EMBL" id="MDT9410124.1"/>
    </source>
</evidence>
<evidence type="ECO:0000313" key="4">
    <source>
        <dbReference type="Proteomes" id="UP000423525"/>
    </source>
</evidence>
<dbReference type="AlphaFoldDB" id="A0A6I8MBK3"/>
<evidence type="ECO:0000313" key="5">
    <source>
        <dbReference type="Proteomes" id="UP001265983"/>
    </source>
</evidence>
<keyword evidence="5" id="KW-1185">Reference proteome</keyword>
<accession>A0A6I8MBK3</accession>
<organism evidence="3 4">
    <name type="scientific">Corynebacterium rouxii</name>
    <dbReference type="NCBI Taxonomy" id="2719119"/>
    <lineage>
        <taxon>Bacteria</taxon>
        <taxon>Bacillati</taxon>
        <taxon>Actinomycetota</taxon>
        <taxon>Actinomycetes</taxon>
        <taxon>Mycobacteriales</taxon>
        <taxon>Corynebacteriaceae</taxon>
        <taxon>Corynebacterium</taxon>
    </lineage>
</organism>
<dbReference type="RefSeq" id="WP_155871267.1">
    <property type="nucleotide sequence ID" value="NZ_CP168248.1"/>
</dbReference>
<proteinExistence type="predicted"/>
<dbReference type="Proteomes" id="UP001265983">
    <property type="component" value="Unassembled WGS sequence"/>
</dbReference>
<evidence type="ECO:0000313" key="3">
    <source>
        <dbReference type="EMBL" id="VZH84203.1"/>
    </source>
</evidence>